<evidence type="ECO:0000259" key="7">
    <source>
        <dbReference type="Pfam" id="PF00482"/>
    </source>
</evidence>
<keyword evidence="2" id="KW-1003">Cell membrane</keyword>
<sequence length="311" mass="35642">MDVLILISVLMSLFLFTIGLKSFYDYLIEKQDLKKHIQDNVFVNRFSLKRRKSSSEKWLEKTFYYADDFSSLGNRVNFFSESQDVERWLMQASYPYGLTVERFQGLKIFALIVGLVAGFMLIIIQFPMSQILIIALPLAGYFSVILWIKNKAKKRQDELGYVLPDFLDTVSVTLQAGIGLDQALRDIVPYFDGPVGEEFSRFNQEIDLGLPREKAYRNLLDRNDNEAFQLLIKSLIQGSRLGVPVATTFKLQANEMRNMKREKIKEEAAKASPKITLITTFIVMPTVMLLIGGLLILNMFTGEDTIINIFN</sequence>
<dbReference type="RefSeq" id="WP_144546287.1">
    <property type="nucleotide sequence ID" value="NZ_CBCSDC010000052.1"/>
</dbReference>
<dbReference type="EMBL" id="VLKI01000028">
    <property type="protein sequence ID" value="TWH78587.1"/>
    <property type="molecule type" value="Genomic_DNA"/>
</dbReference>
<evidence type="ECO:0000313" key="9">
    <source>
        <dbReference type="Proteomes" id="UP000318667"/>
    </source>
</evidence>
<organism evidence="8 9">
    <name type="scientific">Cytobacillus oceanisediminis</name>
    <dbReference type="NCBI Taxonomy" id="665099"/>
    <lineage>
        <taxon>Bacteria</taxon>
        <taxon>Bacillati</taxon>
        <taxon>Bacillota</taxon>
        <taxon>Bacilli</taxon>
        <taxon>Bacillales</taxon>
        <taxon>Bacillaceae</taxon>
        <taxon>Cytobacillus</taxon>
    </lineage>
</organism>
<dbReference type="PANTHER" id="PTHR35007">
    <property type="entry name" value="INTEGRAL MEMBRANE PROTEIN-RELATED"/>
    <property type="match status" value="1"/>
</dbReference>
<protein>
    <submittedName>
        <fullName evidence="8">Tight adherence protein C</fullName>
    </submittedName>
</protein>
<accession>A0A562J616</accession>
<feature type="transmembrane region" description="Helical" evidence="6">
    <location>
        <begin position="106"/>
        <end position="124"/>
    </location>
</feature>
<dbReference type="InterPro" id="IPR018076">
    <property type="entry name" value="T2SS_GspF_dom"/>
</dbReference>
<evidence type="ECO:0000313" key="8">
    <source>
        <dbReference type="EMBL" id="TWH78587.1"/>
    </source>
</evidence>
<keyword evidence="5 6" id="KW-0472">Membrane</keyword>
<dbReference type="PANTHER" id="PTHR35007:SF2">
    <property type="entry name" value="PILUS ASSEMBLE PROTEIN"/>
    <property type="match status" value="1"/>
</dbReference>
<feature type="domain" description="Type II secretion system protein GspF" evidence="7">
    <location>
        <begin position="166"/>
        <end position="291"/>
    </location>
</feature>
<dbReference type="GeneID" id="65406298"/>
<evidence type="ECO:0000256" key="6">
    <source>
        <dbReference type="SAM" id="Phobius"/>
    </source>
</evidence>
<feature type="transmembrane region" description="Helical" evidence="6">
    <location>
        <begin position="130"/>
        <end position="148"/>
    </location>
</feature>
<dbReference type="AlphaFoldDB" id="A0A562J616"/>
<comment type="subcellular location">
    <subcellularLocation>
        <location evidence="1">Cell membrane</location>
        <topology evidence="1">Multi-pass membrane protein</topology>
    </subcellularLocation>
</comment>
<keyword evidence="3 6" id="KW-0812">Transmembrane</keyword>
<reference evidence="8 9" key="1">
    <citation type="journal article" date="2015" name="Stand. Genomic Sci.">
        <title>Genomic Encyclopedia of Bacterial and Archaeal Type Strains, Phase III: the genomes of soil and plant-associated and newly described type strains.</title>
        <authorList>
            <person name="Whitman W.B."/>
            <person name="Woyke T."/>
            <person name="Klenk H.P."/>
            <person name="Zhou Y."/>
            <person name="Lilburn T.G."/>
            <person name="Beck B.J."/>
            <person name="De Vos P."/>
            <person name="Vandamme P."/>
            <person name="Eisen J.A."/>
            <person name="Garrity G."/>
            <person name="Hugenholtz P."/>
            <person name="Kyrpides N.C."/>
        </authorList>
    </citation>
    <scope>NUCLEOTIDE SEQUENCE [LARGE SCALE GENOMIC DNA]</scope>
    <source>
        <strain evidence="8 9">CGMCC 1.10115</strain>
    </source>
</reference>
<feature type="transmembrane region" description="Helical" evidence="6">
    <location>
        <begin position="6"/>
        <end position="27"/>
    </location>
</feature>
<keyword evidence="4 6" id="KW-1133">Transmembrane helix</keyword>
<dbReference type="Proteomes" id="UP000318667">
    <property type="component" value="Unassembled WGS sequence"/>
</dbReference>
<evidence type="ECO:0000256" key="2">
    <source>
        <dbReference type="ARBA" id="ARBA00022475"/>
    </source>
</evidence>
<gene>
    <name evidence="8" type="ORF">IQ19_05221</name>
</gene>
<evidence type="ECO:0000256" key="5">
    <source>
        <dbReference type="ARBA" id="ARBA00023136"/>
    </source>
</evidence>
<keyword evidence="9" id="KW-1185">Reference proteome</keyword>
<dbReference type="Pfam" id="PF00482">
    <property type="entry name" value="T2SSF"/>
    <property type="match status" value="1"/>
</dbReference>
<dbReference type="OrthoDB" id="2574794at2"/>
<comment type="caution">
    <text evidence="8">The sequence shown here is derived from an EMBL/GenBank/DDBJ whole genome shotgun (WGS) entry which is preliminary data.</text>
</comment>
<feature type="transmembrane region" description="Helical" evidence="6">
    <location>
        <begin position="275"/>
        <end position="297"/>
    </location>
</feature>
<name>A0A562J616_9BACI</name>
<dbReference type="GO" id="GO:0005886">
    <property type="term" value="C:plasma membrane"/>
    <property type="evidence" value="ECO:0007669"/>
    <property type="project" value="UniProtKB-SubCell"/>
</dbReference>
<evidence type="ECO:0000256" key="1">
    <source>
        <dbReference type="ARBA" id="ARBA00004651"/>
    </source>
</evidence>
<evidence type="ECO:0000256" key="3">
    <source>
        <dbReference type="ARBA" id="ARBA00022692"/>
    </source>
</evidence>
<proteinExistence type="predicted"/>
<evidence type="ECO:0000256" key="4">
    <source>
        <dbReference type="ARBA" id="ARBA00022989"/>
    </source>
</evidence>